<dbReference type="Proteomes" id="UP000822688">
    <property type="component" value="Chromosome 3"/>
</dbReference>
<evidence type="ECO:0000256" key="1">
    <source>
        <dbReference type="SAM" id="MobiDB-lite"/>
    </source>
</evidence>
<name>A0A8T0IJH4_CERPU</name>
<feature type="compositionally biased region" description="Polar residues" evidence="1">
    <location>
        <begin position="19"/>
        <end position="32"/>
    </location>
</feature>
<dbReference type="EMBL" id="CM026423">
    <property type="protein sequence ID" value="KAG0583910.1"/>
    <property type="molecule type" value="Genomic_DNA"/>
</dbReference>
<feature type="compositionally biased region" description="Polar residues" evidence="1">
    <location>
        <begin position="143"/>
        <end position="165"/>
    </location>
</feature>
<accession>A0A8T0IJH4</accession>
<feature type="compositionally biased region" description="Basic and acidic residues" evidence="1">
    <location>
        <begin position="218"/>
        <end position="228"/>
    </location>
</feature>
<keyword evidence="3" id="KW-1185">Reference proteome</keyword>
<sequence>MEYICGREENKEGARAGQRSVQGEQAVRSNRGATKPAMLLREGCRLLASGAPRKGPGSEARRLDRPRVPGEPVPVPLARSHSALTTSHLSNLKACAPRLPQLVFHLRLQFTRKKRSHGWKPEPVSPSRVPLPNAVPPGLASGTRISASHVENTKRMSSPRTHSTANASHGATFALLPSPPDSSTENCNLTRGRDLHVASNSMQALYLHRSRPHAPSRSWHDVAPKLKP</sequence>
<comment type="caution">
    <text evidence="2">The sequence shown here is derived from an EMBL/GenBank/DDBJ whole genome shotgun (WGS) entry which is preliminary data.</text>
</comment>
<protein>
    <submittedName>
        <fullName evidence="2">Uncharacterized protein</fullName>
    </submittedName>
</protein>
<organism evidence="2 3">
    <name type="scientific">Ceratodon purpureus</name>
    <name type="common">Fire moss</name>
    <name type="synonym">Dicranum purpureum</name>
    <dbReference type="NCBI Taxonomy" id="3225"/>
    <lineage>
        <taxon>Eukaryota</taxon>
        <taxon>Viridiplantae</taxon>
        <taxon>Streptophyta</taxon>
        <taxon>Embryophyta</taxon>
        <taxon>Bryophyta</taxon>
        <taxon>Bryophytina</taxon>
        <taxon>Bryopsida</taxon>
        <taxon>Dicranidae</taxon>
        <taxon>Pseudoditrichales</taxon>
        <taxon>Ditrichaceae</taxon>
        <taxon>Ceratodon</taxon>
    </lineage>
</organism>
<dbReference type="AlphaFoldDB" id="A0A8T0IJH4"/>
<gene>
    <name evidence="2" type="ORF">KC19_3G170900</name>
</gene>
<feature type="region of interest" description="Disordered" evidence="1">
    <location>
        <begin position="116"/>
        <end position="165"/>
    </location>
</feature>
<proteinExistence type="predicted"/>
<evidence type="ECO:0000313" key="3">
    <source>
        <dbReference type="Proteomes" id="UP000822688"/>
    </source>
</evidence>
<feature type="region of interest" description="Disordered" evidence="1">
    <location>
        <begin position="1"/>
        <end position="75"/>
    </location>
</feature>
<evidence type="ECO:0000313" key="2">
    <source>
        <dbReference type="EMBL" id="KAG0583910.1"/>
    </source>
</evidence>
<reference evidence="2" key="1">
    <citation type="submission" date="2020-06" db="EMBL/GenBank/DDBJ databases">
        <title>WGS assembly of Ceratodon purpureus strain R40.</title>
        <authorList>
            <person name="Carey S.B."/>
            <person name="Jenkins J."/>
            <person name="Shu S."/>
            <person name="Lovell J.T."/>
            <person name="Sreedasyam A."/>
            <person name="Maumus F."/>
            <person name="Tiley G.P."/>
            <person name="Fernandez-Pozo N."/>
            <person name="Barry K."/>
            <person name="Chen C."/>
            <person name="Wang M."/>
            <person name="Lipzen A."/>
            <person name="Daum C."/>
            <person name="Saski C.A."/>
            <person name="Payton A.C."/>
            <person name="Mcbreen J.C."/>
            <person name="Conrad R.E."/>
            <person name="Kollar L.M."/>
            <person name="Olsson S."/>
            <person name="Huttunen S."/>
            <person name="Landis J.B."/>
            <person name="Wickett N.J."/>
            <person name="Johnson M.G."/>
            <person name="Rensing S.A."/>
            <person name="Grimwood J."/>
            <person name="Schmutz J."/>
            <person name="Mcdaniel S.F."/>
        </authorList>
    </citation>
    <scope>NUCLEOTIDE SEQUENCE</scope>
    <source>
        <strain evidence="2">R40</strain>
    </source>
</reference>
<feature type="compositionally biased region" description="Basic and acidic residues" evidence="1">
    <location>
        <begin position="1"/>
        <end position="14"/>
    </location>
</feature>
<feature type="region of interest" description="Disordered" evidence="1">
    <location>
        <begin position="208"/>
        <end position="228"/>
    </location>
</feature>
<feature type="compositionally biased region" description="Basic and acidic residues" evidence="1">
    <location>
        <begin position="59"/>
        <end position="68"/>
    </location>
</feature>